<gene>
    <name evidence="2" type="ordered locus">ASAC_1265</name>
</gene>
<dbReference type="STRING" id="666510.ASAC_1265"/>
<dbReference type="HOGENOM" id="CLU_1623375_0_0_2"/>
<dbReference type="PANTHER" id="PTHR10291">
    <property type="entry name" value="DEHYDRODOLICHYL DIPHOSPHATE SYNTHASE FAMILY MEMBER"/>
    <property type="match status" value="1"/>
</dbReference>
<dbReference type="InterPro" id="IPR018520">
    <property type="entry name" value="UPP_synth-like_CS"/>
</dbReference>
<evidence type="ECO:0000256" key="1">
    <source>
        <dbReference type="ARBA" id="ARBA00022679"/>
    </source>
</evidence>
<evidence type="ECO:0000313" key="2">
    <source>
        <dbReference type="EMBL" id="ADL19670.1"/>
    </source>
</evidence>
<dbReference type="Pfam" id="PF01255">
    <property type="entry name" value="Prenyltransf"/>
    <property type="match status" value="1"/>
</dbReference>
<reference evidence="2 3" key="1">
    <citation type="journal article" date="2010" name="Appl. Environ. Microbiol.">
        <title>The genome sequence of the crenarchaeon Acidilobus saccharovorans supports a new order, Acidilobales, and suggests an important ecological role in terrestrial acidic hot springs.</title>
        <authorList>
            <person name="Mardanov A.V."/>
            <person name="Svetlitchnyi V.A."/>
            <person name="Beletsky A.V."/>
            <person name="Prokofeva M.I."/>
            <person name="Bonch-Osmolovskaya E.A."/>
            <person name="Ravin N.V."/>
            <person name="Skryabin K.G."/>
        </authorList>
    </citation>
    <scope>NUCLEOTIDE SEQUENCE [LARGE SCALE GENOMIC DNA]</scope>
    <source>
        <strain evidence="3">DSM 16705 / JCM 18335 / VKM B-2471 / 345-15</strain>
    </source>
</reference>
<dbReference type="PANTHER" id="PTHR10291:SF43">
    <property type="entry name" value="DEHYDRODOLICHYL DIPHOSPHATE SYNTHASE COMPLEX SUBUNIT DHDDS"/>
    <property type="match status" value="1"/>
</dbReference>
<dbReference type="PROSITE" id="PS01066">
    <property type="entry name" value="UPP_SYNTHASE"/>
    <property type="match status" value="1"/>
</dbReference>
<dbReference type="InterPro" id="IPR001441">
    <property type="entry name" value="UPP_synth-like"/>
</dbReference>
<name>D9Q2Y2_ACIS3</name>
<dbReference type="eggNOG" id="arCOG01532">
    <property type="taxonomic scope" value="Archaea"/>
</dbReference>
<dbReference type="EC" id="2.5.1.31" evidence="2"/>
<accession>D9Q2Y2</accession>
<protein>
    <submittedName>
        <fullName evidence="2">Undecaprenyl pyrophosphate synthetase</fullName>
        <ecNumber evidence="2">2.5.1.31</ecNumber>
    </submittedName>
</protein>
<dbReference type="InParanoid" id="D9Q2Y2"/>
<dbReference type="KEGG" id="asc:ASAC_1265"/>
<sequence>MYVLSYENCTRRSPIEKAVLEDLLVNGLRDLRSDPIINGERISVRLVGDLSLVSEAARREGAALEEHTASYDGGSLHLGVCYSGEWERNVIATGTASPSLAAGVPPIDLVIRTGGMRRLSGFFPLQTSYAELYFTETLWPEFTREELKKALEWFELQKRNFGA</sequence>
<proteinExistence type="predicted"/>
<keyword evidence="3" id="KW-1185">Reference proteome</keyword>
<dbReference type="GO" id="GO:0016094">
    <property type="term" value="P:polyprenol biosynthetic process"/>
    <property type="evidence" value="ECO:0007669"/>
    <property type="project" value="TreeGrafter"/>
</dbReference>
<dbReference type="SUPFAM" id="SSF64005">
    <property type="entry name" value="Undecaprenyl diphosphate synthase"/>
    <property type="match status" value="1"/>
</dbReference>
<dbReference type="GO" id="GO:0008834">
    <property type="term" value="F:ditrans,polycis-undecaprenyl-diphosphate synthase [(2E,6E)-farnesyl-diphosphate specific] activity"/>
    <property type="evidence" value="ECO:0007669"/>
    <property type="project" value="UniProtKB-EC"/>
</dbReference>
<dbReference type="EMBL" id="CP001742">
    <property type="protein sequence ID" value="ADL19670.1"/>
    <property type="molecule type" value="Genomic_DNA"/>
</dbReference>
<dbReference type="AlphaFoldDB" id="D9Q2Y2"/>
<organism evidence="2 3">
    <name type="scientific">Acidilobus saccharovorans (strain DSM 16705 / JCM 18335 / VKM B-2471 / 345-15)</name>
    <dbReference type="NCBI Taxonomy" id="666510"/>
    <lineage>
        <taxon>Archaea</taxon>
        <taxon>Thermoproteota</taxon>
        <taxon>Thermoprotei</taxon>
        <taxon>Acidilobales</taxon>
        <taxon>Acidilobaceae</taxon>
        <taxon>Acidilobus</taxon>
    </lineage>
</organism>
<evidence type="ECO:0000313" key="3">
    <source>
        <dbReference type="Proteomes" id="UP000000346"/>
    </source>
</evidence>
<dbReference type="Gene3D" id="3.40.1180.10">
    <property type="entry name" value="Decaprenyl diphosphate synthase-like"/>
    <property type="match status" value="1"/>
</dbReference>
<dbReference type="Proteomes" id="UP000000346">
    <property type="component" value="Chromosome"/>
</dbReference>
<dbReference type="FunCoup" id="D9Q2Y2">
    <property type="interactions" value="123"/>
</dbReference>
<keyword evidence="1 2" id="KW-0808">Transferase</keyword>
<dbReference type="InterPro" id="IPR036424">
    <property type="entry name" value="UPP_synth-like_sf"/>
</dbReference>